<evidence type="ECO:0008006" key="3">
    <source>
        <dbReference type="Google" id="ProtNLM"/>
    </source>
</evidence>
<evidence type="ECO:0000313" key="2">
    <source>
        <dbReference type="Proteomes" id="UP001642464"/>
    </source>
</evidence>
<dbReference type="EMBL" id="CAXAMM010017980">
    <property type="protein sequence ID" value="CAK9042473.1"/>
    <property type="molecule type" value="Genomic_DNA"/>
</dbReference>
<organism evidence="1 2">
    <name type="scientific">Durusdinium trenchii</name>
    <dbReference type="NCBI Taxonomy" id="1381693"/>
    <lineage>
        <taxon>Eukaryota</taxon>
        <taxon>Sar</taxon>
        <taxon>Alveolata</taxon>
        <taxon>Dinophyceae</taxon>
        <taxon>Suessiales</taxon>
        <taxon>Symbiodiniaceae</taxon>
        <taxon>Durusdinium</taxon>
    </lineage>
</organism>
<keyword evidence="2" id="KW-1185">Reference proteome</keyword>
<name>A0ABP0LU51_9DINO</name>
<dbReference type="Proteomes" id="UP001642464">
    <property type="component" value="Unassembled WGS sequence"/>
</dbReference>
<evidence type="ECO:0000313" key="1">
    <source>
        <dbReference type="EMBL" id="CAK9042473.1"/>
    </source>
</evidence>
<proteinExistence type="predicted"/>
<gene>
    <name evidence="1" type="ORF">SCF082_LOCUS24434</name>
</gene>
<accession>A0ABP0LU51</accession>
<protein>
    <recommendedName>
        <fullName evidence="3">Glycosyltransferase family 92 protein</fullName>
    </recommendedName>
</protein>
<reference evidence="1 2" key="1">
    <citation type="submission" date="2024-02" db="EMBL/GenBank/DDBJ databases">
        <authorList>
            <person name="Chen Y."/>
            <person name="Shah S."/>
            <person name="Dougan E. K."/>
            <person name="Thang M."/>
            <person name="Chan C."/>
        </authorList>
    </citation>
    <scope>NUCLEOTIDE SEQUENCE [LARGE SCALE GENOMIC DNA]</scope>
</reference>
<comment type="caution">
    <text evidence="1">The sequence shown here is derived from an EMBL/GenBank/DDBJ whole genome shotgun (WGS) entry which is preliminary data.</text>
</comment>
<sequence length="369" mass="42652">MDSSPAPRRRRLSISWASKVNEAPAPLEVPKPLLPVQTQDLHRLKTFSASAPKVALASCTKGCHAERLREWLFWHLAKGVQLILFRWEGQLEPEQQAILDSPMKNGRVMLLERSLEGKASGSFQRVMTRQIRFVHKAIKVARERGFDFLLHLDDDELLYPEGRSIPEVFQSHLRSSKRCVHFENLEAVFQFQLDDARPFSRPSTKFRQDRLVLYCNGKSAANLACKEVYASGVHHFCKYNRAFVEADPKFGLHDEDAGCSHPDCCVKEVKAQILHFDSPSFLDWQAKFALRASADMTKLDEEEMDLFPFKKSSVRAMKEADVPKQKRVYRYWRCFPGRKDECFHPRLSGMEVEAEFERLLAEVRTHSER</sequence>